<name>A0A5C8V8B2_9FLAO</name>
<evidence type="ECO:0000256" key="1">
    <source>
        <dbReference type="ARBA" id="ARBA00023015"/>
    </source>
</evidence>
<sequence length="253" mass="29031">MPNEACFVHIRQGAYNSISEDEVLKSYQGQSVLMKCGSYLSQMVSDSETGMYEAVAVHFHPEVLRKIYEKETPSFLYKKKVYTGNNMTVIHASAPIEKYIEDILFYFDHPQLANEDMLVLKVKEIILLLMQTKDASNVRHILENLFSKRVIGFKKSIESHIFSDVTVGELAQLNYMSLSSFKRMFKETYDTSPSQYISAKRLEKSKELLTISDLSISAIAYDCGFKTISHFSKKFKQEYGMSPTVFKLNLSDK</sequence>
<keyword evidence="3" id="KW-0804">Transcription</keyword>
<dbReference type="SMART" id="SM00342">
    <property type="entry name" value="HTH_ARAC"/>
    <property type="match status" value="1"/>
</dbReference>
<dbReference type="InterPro" id="IPR054015">
    <property type="entry name" value="ExsA-like_N"/>
</dbReference>
<dbReference type="EMBL" id="VRUR01000001">
    <property type="protein sequence ID" value="TXN38354.1"/>
    <property type="molecule type" value="Genomic_DNA"/>
</dbReference>
<keyword evidence="1" id="KW-0805">Transcription regulation</keyword>
<keyword evidence="2" id="KW-0238">DNA-binding</keyword>
<keyword evidence="6" id="KW-1185">Reference proteome</keyword>
<accession>A0A5C8V8B2</accession>
<evidence type="ECO:0000259" key="4">
    <source>
        <dbReference type="PROSITE" id="PS01124"/>
    </source>
</evidence>
<dbReference type="Pfam" id="PF12833">
    <property type="entry name" value="HTH_18"/>
    <property type="match status" value="1"/>
</dbReference>
<dbReference type="PANTHER" id="PTHR43280">
    <property type="entry name" value="ARAC-FAMILY TRANSCRIPTIONAL REGULATOR"/>
    <property type="match status" value="1"/>
</dbReference>
<evidence type="ECO:0000313" key="5">
    <source>
        <dbReference type="EMBL" id="TXN38354.1"/>
    </source>
</evidence>
<evidence type="ECO:0000256" key="2">
    <source>
        <dbReference type="ARBA" id="ARBA00023125"/>
    </source>
</evidence>
<reference evidence="5 6" key="1">
    <citation type="submission" date="2019-08" db="EMBL/GenBank/DDBJ databases">
        <title>Professor.</title>
        <authorList>
            <person name="Park J.S."/>
        </authorList>
    </citation>
    <scope>NUCLEOTIDE SEQUENCE [LARGE SCALE GENOMIC DNA]</scope>
    <source>
        <strain evidence="5 6">176CP5-101</strain>
    </source>
</reference>
<protein>
    <submittedName>
        <fullName evidence="5">Helix-turn-helix transcriptional regulator</fullName>
    </submittedName>
</protein>
<proteinExistence type="predicted"/>
<dbReference type="GO" id="GO:0003700">
    <property type="term" value="F:DNA-binding transcription factor activity"/>
    <property type="evidence" value="ECO:0007669"/>
    <property type="project" value="InterPro"/>
</dbReference>
<dbReference type="PANTHER" id="PTHR43280:SF2">
    <property type="entry name" value="HTH-TYPE TRANSCRIPTIONAL REGULATOR EXSA"/>
    <property type="match status" value="1"/>
</dbReference>
<dbReference type="Proteomes" id="UP000321456">
    <property type="component" value="Unassembled WGS sequence"/>
</dbReference>
<dbReference type="AlphaFoldDB" id="A0A5C8V8B2"/>
<dbReference type="Pfam" id="PF22200">
    <property type="entry name" value="ExsA_N"/>
    <property type="match status" value="1"/>
</dbReference>
<dbReference type="GO" id="GO:0043565">
    <property type="term" value="F:sequence-specific DNA binding"/>
    <property type="evidence" value="ECO:0007669"/>
    <property type="project" value="InterPro"/>
</dbReference>
<dbReference type="RefSeq" id="WP_147743288.1">
    <property type="nucleotide sequence ID" value="NZ_VRUR01000001.1"/>
</dbReference>
<dbReference type="PROSITE" id="PS01124">
    <property type="entry name" value="HTH_ARAC_FAMILY_2"/>
    <property type="match status" value="1"/>
</dbReference>
<dbReference type="PRINTS" id="PR00032">
    <property type="entry name" value="HTHARAC"/>
</dbReference>
<comment type="caution">
    <text evidence="5">The sequence shown here is derived from an EMBL/GenBank/DDBJ whole genome shotgun (WGS) entry which is preliminary data.</text>
</comment>
<dbReference type="InterPro" id="IPR018060">
    <property type="entry name" value="HTH_AraC"/>
</dbReference>
<dbReference type="InterPro" id="IPR018062">
    <property type="entry name" value="HTH_AraC-typ_CS"/>
</dbReference>
<dbReference type="SUPFAM" id="SSF46689">
    <property type="entry name" value="Homeodomain-like"/>
    <property type="match status" value="2"/>
</dbReference>
<evidence type="ECO:0000256" key="3">
    <source>
        <dbReference type="ARBA" id="ARBA00023163"/>
    </source>
</evidence>
<dbReference type="InterPro" id="IPR020449">
    <property type="entry name" value="Tscrpt_reg_AraC-type_HTH"/>
</dbReference>
<feature type="domain" description="HTH araC/xylS-type" evidence="4">
    <location>
        <begin position="157"/>
        <end position="249"/>
    </location>
</feature>
<organism evidence="5 6">
    <name type="scientific">Flagellimonas hymeniacidonis</name>
    <dbReference type="NCBI Taxonomy" id="2603628"/>
    <lineage>
        <taxon>Bacteria</taxon>
        <taxon>Pseudomonadati</taxon>
        <taxon>Bacteroidota</taxon>
        <taxon>Flavobacteriia</taxon>
        <taxon>Flavobacteriales</taxon>
        <taxon>Flavobacteriaceae</taxon>
        <taxon>Flagellimonas</taxon>
    </lineage>
</organism>
<dbReference type="InterPro" id="IPR009057">
    <property type="entry name" value="Homeodomain-like_sf"/>
</dbReference>
<dbReference type="Gene3D" id="1.10.10.60">
    <property type="entry name" value="Homeodomain-like"/>
    <property type="match status" value="2"/>
</dbReference>
<dbReference type="PROSITE" id="PS00041">
    <property type="entry name" value="HTH_ARAC_FAMILY_1"/>
    <property type="match status" value="1"/>
</dbReference>
<gene>
    <name evidence="5" type="ORF">FVB32_08685</name>
</gene>
<evidence type="ECO:0000313" key="6">
    <source>
        <dbReference type="Proteomes" id="UP000321456"/>
    </source>
</evidence>